<dbReference type="GO" id="GO:0015562">
    <property type="term" value="F:efflux transmembrane transporter activity"/>
    <property type="evidence" value="ECO:0007669"/>
    <property type="project" value="TreeGrafter"/>
</dbReference>
<evidence type="ECO:0000256" key="3">
    <source>
        <dbReference type="SAM" id="SignalP"/>
    </source>
</evidence>
<name>A0A4Q1AWN6_9BACT</name>
<dbReference type="Gene3D" id="2.40.50.100">
    <property type="match status" value="1"/>
</dbReference>
<dbReference type="RefSeq" id="WP_129060250.1">
    <property type="nucleotide sequence ID" value="NZ_NXIE01000001.1"/>
</dbReference>
<accession>A0A4Q1AWN6</accession>
<protein>
    <submittedName>
        <fullName evidence="6">Efflux transporter periplasmic adaptor subunit</fullName>
    </submittedName>
</protein>
<reference evidence="6 7" key="1">
    <citation type="submission" date="2017-09" db="EMBL/GenBank/DDBJ databases">
        <title>Genomics of the genus Arcobacter.</title>
        <authorList>
            <person name="Perez-Cataluna A."/>
            <person name="Figueras M.J."/>
            <person name="Salas-Masso N."/>
        </authorList>
    </citation>
    <scope>NUCLEOTIDE SEQUENCE [LARGE SCALE GENOMIC DNA]</scope>
    <source>
        <strain evidence="6 7">F156-34</strain>
    </source>
</reference>
<feature type="coiled-coil region" evidence="2">
    <location>
        <begin position="77"/>
        <end position="135"/>
    </location>
</feature>
<dbReference type="PANTHER" id="PTHR30469:SF15">
    <property type="entry name" value="HLYD FAMILY OF SECRETION PROTEINS"/>
    <property type="match status" value="1"/>
</dbReference>
<feature type="domain" description="CzcB-like barrel-sandwich hybrid" evidence="5">
    <location>
        <begin position="32"/>
        <end position="171"/>
    </location>
</feature>
<dbReference type="EMBL" id="NXIE01000001">
    <property type="protein sequence ID" value="RXK14138.1"/>
    <property type="molecule type" value="Genomic_DNA"/>
</dbReference>
<proteinExistence type="inferred from homology"/>
<evidence type="ECO:0000256" key="1">
    <source>
        <dbReference type="ARBA" id="ARBA00009477"/>
    </source>
</evidence>
<evidence type="ECO:0000256" key="2">
    <source>
        <dbReference type="SAM" id="Coils"/>
    </source>
</evidence>
<gene>
    <name evidence="6" type="ORF">CP965_01435</name>
</gene>
<feature type="chain" id="PRO_5020750391" evidence="3">
    <location>
        <begin position="19"/>
        <end position="252"/>
    </location>
</feature>
<dbReference type="PANTHER" id="PTHR30469">
    <property type="entry name" value="MULTIDRUG RESISTANCE PROTEIN MDTA"/>
    <property type="match status" value="1"/>
</dbReference>
<dbReference type="Pfam" id="PF25973">
    <property type="entry name" value="BSH_CzcB"/>
    <property type="match status" value="1"/>
</dbReference>
<keyword evidence="7" id="KW-1185">Reference proteome</keyword>
<comment type="caution">
    <text evidence="6">The sequence shown here is derived from an EMBL/GenBank/DDBJ whole genome shotgun (WGS) entry which is preliminary data.</text>
</comment>
<comment type="similarity">
    <text evidence="1">Belongs to the membrane fusion protein (MFP) (TC 8.A.1) family.</text>
</comment>
<dbReference type="InterPro" id="IPR058647">
    <property type="entry name" value="BSH_CzcB-like"/>
</dbReference>
<dbReference type="InterPro" id="IPR006143">
    <property type="entry name" value="RND_pump_MFP"/>
</dbReference>
<evidence type="ECO:0000259" key="4">
    <source>
        <dbReference type="Pfam" id="PF25954"/>
    </source>
</evidence>
<feature type="signal peptide" evidence="3">
    <location>
        <begin position="1"/>
        <end position="18"/>
    </location>
</feature>
<organism evidence="6 7">
    <name type="scientific">Halarcobacter mediterraneus</name>
    <dbReference type="NCBI Taxonomy" id="2023153"/>
    <lineage>
        <taxon>Bacteria</taxon>
        <taxon>Pseudomonadati</taxon>
        <taxon>Campylobacterota</taxon>
        <taxon>Epsilonproteobacteria</taxon>
        <taxon>Campylobacterales</taxon>
        <taxon>Arcobacteraceae</taxon>
        <taxon>Halarcobacter</taxon>
    </lineage>
</organism>
<dbReference type="NCBIfam" id="TIGR01730">
    <property type="entry name" value="RND_mfp"/>
    <property type="match status" value="1"/>
</dbReference>
<dbReference type="InterPro" id="IPR058792">
    <property type="entry name" value="Beta-barrel_RND_2"/>
</dbReference>
<dbReference type="Proteomes" id="UP000289718">
    <property type="component" value="Unassembled WGS sequence"/>
</dbReference>
<sequence>MKYFLTILAFITSLNLYAQELTGTVISDNEKIISSKFMGYIKEVNVSEGDFVKKGEILYIIDSSNIDSLKNEALSSYEIQRNNLENIKLNYERYKRLYKKDLVAKYDLELLELKLKNTEKMLKIAQAKVKEINTQYEYLKIKAPNDGLIIKKSIKEGELAMPSSPAFILTDLNSLKIKTSISESQLSKVKINDEVIVIIDSINYKTKGKIKSIIPNTVNMTHSFILKIEFDKKDKNIYPGMYSKVILGQNNE</sequence>
<dbReference type="Gene3D" id="1.10.287.470">
    <property type="entry name" value="Helix hairpin bin"/>
    <property type="match status" value="1"/>
</dbReference>
<feature type="domain" description="CusB-like beta-barrel" evidence="4">
    <location>
        <begin position="178"/>
        <end position="249"/>
    </location>
</feature>
<evidence type="ECO:0000259" key="5">
    <source>
        <dbReference type="Pfam" id="PF25973"/>
    </source>
</evidence>
<dbReference type="AlphaFoldDB" id="A0A4Q1AWN6"/>
<dbReference type="GO" id="GO:1990281">
    <property type="term" value="C:efflux pump complex"/>
    <property type="evidence" value="ECO:0007669"/>
    <property type="project" value="TreeGrafter"/>
</dbReference>
<keyword evidence="2" id="KW-0175">Coiled coil</keyword>
<dbReference type="OrthoDB" id="9806939at2"/>
<evidence type="ECO:0000313" key="7">
    <source>
        <dbReference type="Proteomes" id="UP000289718"/>
    </source>
</evidence>
<dbReference type="Pfam" id="PF25954">
    <property type="entry name" value="Beta-barrel_RND_2"/>
    <property type="match status" value="1"/>
</dbReference>
<dbReference type="Gene3D" id="2.40.30.170">
    <property type="match status" value="1"/>
</dbReference>
<evidence type="ECO:0000313" key="6">
    <source>
        <dbReference type="EMBL" id="RXK14138.1"/>
    </source>
</evidence>
<dbReference type="SUPFAM" id="SSF111369">
    <property type="entry name" value="HlyD-like secretion proteins"/>
    <property type="match status" value="1"/>
</dbReference>
<keyword evidence="3" id="KW-0732">Signal</keyword>